<dbReference type="Gene3D" id="3.10.105.10">
    <property type="entry name" value="Dipeptide-binding Protein, Domain 3"/>
    <property type="match status" value="1"/>
</dbReference>
<evidence type="ECO:0000256" key="10">
    <source>
        <dbReference type="RuleBase" id="RU363032"/>
    </source>
</evidence>
<dbReference type="PANTHER" id="PTHR30290:SF38">
    <property type="entry name" value="D,D-DIPEPTIDE-BINDING PERIPLASMIC PROTEIN DDPA-RELATED"/>
    <property type="match status" value="1"/>
</dbReference>
<feature type="transmembrane region" description="Helical" evidence="10">
    <location>
        <begin position="622"/>
        <end position="641"/>
    </location>
</feature>
<dbReference type="InterPro" id="IPR000914">
    <property type="entry name" value="SBP_5_dom"/>
</dbReference>
<keyword evidence="5" id="KW-1003">Cell membrane</keyword>
<comment type="subcellular location">
    <subcellularLocation>
        <location evidence="2 10">Cell membrane</location>
        <topology evidence="2 10">Multi-pass membrane protein</topology>
    </subcellularLocation>
    <subcellularLocation>
        <location evidence="1">Periplasm</location>
    </subcellularLocation>
</comment>
<dbReference type="CDD" id="cd06261">
    <property type="entry name" value="TM_PBP2"/>
    <property type="match status" value="1"/>
</dbReference>
<feature type="transmembrane region" description="Helical" evidence="10">
    <location>
        <begin position="696"/>
        <end position="719"/>
    </location>
</feature>
<dbReference type="SUPFAM" id="SSF53850">
    <property type="entry name" value="Periplasmic binding protein-like II"/>
    <property type="match status" value="1"/>
</dbReference>
<dbReference type="Proteomes" id="UP000676409">
    <property type="component" value="Chromosome"/>
</dbReference>
<dbReference type="Pfam" id="PF19300">
    <property type="entry name" value="BPD_transp_1_N"/>
    <property type="match status" value="1"/>
</dbReference>
<evidence type="ECO:0000259" key="11">
    <source>
        <dbReference type="PROSITE" id="PS50928"/>
    </source>
</evidence>
<keyword evidence="4 10" id="KW-0813">Transport</keyword>
<dbReference type="SUPFAM" id="SSF161098">
    <property type="entry name" value="MetI-like"/>
    <property type="match status" value="1"/>
</dbReference>
<keyword evidence="9 10" id="KW-0472">Membrane</keyword>
<evidence type="ECO:0000256" key="3">
    <source>
        <dbReference type="ARBA" id="ARBA00005695"/>
    </source>
</evidence>
<dbReference type="Gene3D" id="1.10.3720.10">
    <property type="entry name" value="MetI-like"/>
    <property type="match status" value="1"/>
</dbReference>
<evidence type="ECO:0000256" key="4">
    <source>
        <dbReference type="ARBA" id="ARBA00022448"/>
    </source>
</evidence>
<evidence type="ECO:0000256" key="8">
    <source>
        <dbReference type="ARBA" id="ARBA00022989"/>
    </source>
</evidence>
<keyword evidence="8 10" id="KW-1133">Transmembrane helix</keyword>
<protein>
    <submittedName>
        <fullName evidence="12">ABC transporter permease subunit</fullName>
    </submittedName>
</protein>
<evidence type="ECO:0000256" key="5">
    <source>
        <dbReference type="ARBA" id="ARBA00022475"/>
    </source>
</evidence>
<evidence type="ECO:0000256" key="1">
    <source>
        <dbReference type="ARBA" id="ARBA00004418"/>
    </source>
</evidence>
<keyword evidence="13" id="KW-1185">Reference proteome</keyword>
<gene>
    <name evidence="12" type="ORF">KCG34_13935</name>
</gene>
<feature type="transmembrane region" description="Helical" evidence="10">
    <location>
        <begin position="499"/>
        <end position="517"/>
    </location>
</feature>
<accession>A0A975IXL9</accession>
<proteinExistence type="inferred from homology"/>
<dbReference type="CDD" id="cd08494">
    <property type="entry name" value="PBP2_NikA_DppA_OppA_like_6"/>
    <property type="match status" value="1"/>
</dbReference>
<evidence type="ECO:0000256" key="9">
    <source>
        <dbReference type="ARBA" id="ARBA00023136"/>
    </source>
</evidence>
<dbReference type="EMBL" id="CP073078">
    <property type="protein sequence ID" value="QUD90779.1"/>
    <property type="molecule type" value="Genomic_DNA"/>
</dbReference>
<keyword evidence="7" id="KW-0732">Signal</keyword>
<dbReference type="AlphaFoldDB" id="A0A975IXL9"/>
<dbReference type="InterPro" id="IPR045621">
    <property type="entry name" value="BPD_transp_1_N"/>
</dbReference>
<dbReference type="InterPro" id="IPR039424">
    <property type="entry name" value="SBP_5"/>
</dbReference>
<dbReference type="Pfam" id="PF00528">
    <property type="entry name" value="BPD_transp_1"/>
    <property type="match status" value="1"/>
</dbReference>
<dbReference type="PANTHER" id="PTHR30290">
    <property type="entry name" value="PERIPLASMIC BINDING COMPONENT OF ABC TRANSPORTER"/>
    <property type="match status" value="1"/>
</dbReference>
<feature type="transmembrane region" description="Helical" evidence="10">
    <location>
        <begin position="754"/>
        <end position="780"/>
    </location>
</feature>
<comment type="similarity">
    <text evidence="3">Belongs to the bacterial solute-binding protein 5 family.</text>
</comment>
<evidence type="ECO:0000256" key="6">
    <source>
        <dbReference type="ARBA" id="ARBA00022692"/>
    </source>
</evidence>
<evidence type="ECO:0000313" key="13">
    <source>
        <dbReference type="Proteomes" id="UP000676409"/>
    </source>
</evidence>
<dbReference type="Gene3D" id="3.40.190.10">
    <property type="entry name" value="Periplasmic binding protein-like II"/>
    <property type="match status" value="1"/>
</dbReference>
<name>A0A975IXL9_9CAUL</name>
<reference evidence="12" key="1">
    <citation type="submission" date="2021-04" db="EMBL/GenBank/DDBJ databases">
        <title>The complete genome sequence of Caulobacter sp. S6.</title>
        <authorList>
            <person name="Tang Y."/>
            <person name="Ouyang W."/>
            <person name="Liu Q."/>
            <person name="Huang B."/>
            <person name="Guo Z."/>
            <person name="Lei P."/>
        </authorList>
    </citation>
    <scope>NUCLEOTIDE SEQUENCE</scope>
    <source>
        <strain evidence="12">S6</strain>
    </source>
</reference>
<dbReference type="PROSITE" id="PS50928">
    <property type="entry name" value="ABC_TM1"/>
    <property type="match status" value="1"/>
</dbReference>
<dbReference type="GO" id="GO:0005886">
    <property type="term" value="C:plasma membrane"/>
    <property type="evidence" value="ECO:0007669"/>
    <property type="project" value="UniProtKB-SubCell"/>
</dbReference>
<feature type="transmembrane region" description="Helical" evidence="10">
    <location>
        <begin position="653"/>
        <end position="676"/>
    </location>
</feature>
<feature type="domain" description="ABC transmembrane type-1" evidence="11">
    <location>
        <begin position="614"/>
        <end position="819"/>
    </location>
</feature>
<comment type="similarity">
    <text evidence="10">Belongs to the binding-protein-dependent transport system permease family.</text>
</comment>
<dbReference type="GO" id="GO:0015833">
    <property type="term" value="P:peptide transport"/>
    <property type="evidence" value="ECO:0007669"/>
    <property type="project" value="TreeGrafter"/>
</dbReference>
<dbReference type="InterPro" id="IPR035906">
    <property type="entry name" value="MetI-like_sf"/>
</dbReference>
<dbReference type="InterPro" id="IPR000515">
    <property type="entry name" value="MetI-like"/>
</dbReference>
<keyword evidence="6 10" id="KW-0812">Transmembrane</keyword>
<evidence type="ECO:0000256" key="7">
    <source>
        <dbReference type="ARBA" id="ARBA00022729"/>
    </source>
</evidence>
<feature type="transmembrane region" description="Helical" evidence="10">
    <location>
        <begin position="529"/>
        <end position="549"/>
    </location>
</feature>
<evidence type="ECO:0000313" key="12">
    <source>
        <dbReference type="EMBL" id="QUD90779.1"/>
    </source>
</evidence>
<feature type="transmembrane region" description="Helical" evidence="10">
    <location>
        <begin position="800"/>
        <end position="826"/>
    </location>
</feature>
<dbReference type="GO" id="GO:1904680">
    <property type="term" value="F:peptide transmembrane transporter activity"/>
    <property type="evidence" value="ECO:0007669"/>
    <property type="project" value="TreeGrafter"/>
</dbReference>
<evidence type="ECO:0000256" key="2">
    <source>
        <dbReference type="ARBA" id="ARBA00004651"/>
    </source>
</evidence>
<sequence>MTLLLLLAAPALAAGRLTLGVQLEPPNLDPTSSAAAAIKEVTFPNVYEGLVELGPGGAVQPLLATGWTISPDGLTYRFRLRQGVRFHDGTLFDASSVRFSLDRARAKASTNSQKPRFAVIDRVDIIDPYTVDIRLKRRYGSFLQVLGWGDAVMLSPASAASDAVRPVGTGPFRFADWRRGDSITLTRNPDYWGRPASLSAVTFRVIPDPSAALSALKAGDVDAFAGFPAPEALGELRKDPRFVDRIGPSEAETLVALNNRIPPLNNLLVRRALSYAIDRKAIIAGAMFGYGQPIGSHYPPQDPGYVDLTGLYPHDPAKARALLAKAGYPSGFSLTLKLPPPAYARRAGEIVAAELAEVGIKVRIQNIEWAQWLAQVFGRRDFDMTIVAHVEPMDYDIYARDDYYFGYQNPRYKQLLTELDDSLDPARRAALLGQMQRTLAGDAVNLFLFEYPTLGVWNAKVKGLWAPTPVRTFDLAAASIEGAPAAAAGQREARPAPTWLWLVLASPFALAFAWGVLRTEPAYLARRLATLAATLVVTSLVVFALLQIAPGDPARYMMGLSADPEALAALRQQLGLDAPAAQRYLAWIAGLAHGDFGISYTYRVPVGGLIAERLAVSLPLTLYALLLSTLGAFTAALAAAAKPGGIADRLFGALTPLGVAVPNFWIGMLLVVVFASGLKWFDAGGFPGWDSGVLPALKALTLPAVALALPQGAILARVLRAELKGQLVQDYVRTARAKGLTARQVLLRHALPNALIPALTILGLQVSFLLAGAVIIENVFFLPGLGRLVFQAIAQRDLMVVQSVVLLLVFAVVSINFLVDLAYAAADPRLRRRG</sequence>
<dbReference type="KEGG" id="caul:KCG34_13935"/>
<dbReference type="Pfam" id="PF00496">
    <property type="entry name" value="SBP_bac_5"/>
    <property type="match status" value="1"/>
</dbReference>
<organism evidence="12 13">
    <name type="scientific">Phenylobacterium montanum</name>
    <dbReference type="NCBI Taxonomy" id="2823693"/>
    <lineage>
        <taxon>Bacteria</taxon>
        <taxon>Pseudomonadati</taxon>
        <taxon>Pseudomonadota</taxon>
        <taxon>Alphaproteobacteria</taxon>
        <taxon>Caulobacterales</taxon>
        <taxon>Caulobacteraceae</taxon>
        <taxon>Phenylobacterium</taxon>
    </lineage>
</organism>